<accession>A0ABT0YPW0</accession>
<reference evidence="2" key="1">
    <citation type="submission" date="2022-05" db="EMBL/GenBank/DDBJ databases">
        <title>Schlegelella sp. nov., isolated from mangrove soil.</title>
        <authorList>
            <person name="Liu Y."/>
            <person name="Ge X."/>
            <person name="Liu W."/>
        </authorList>
    </citation>
    <scope>NUCLEOTIDE SEQUENCE</scope>
    <source>
        <strain evidence="2">S2-27</strain>
    </source>
</reference>
<proteinExistence type="predicted"/>
<keyword evidence="1" id="KW-0812">Transmembrane</keyword>
<gene>
    <name evidence="2" type="ORF">M8A51_12995</name>
</gene>
<dbReference type="Proteomes" id="UP001165541">
    <property type="component" value="Unassembled WGS sequence"/>
</dbReference>
<protein>
    <submittedName>
        <fullName evidence="2">Uncharacterized protein</fullName>
    </submittedName>
</protein>
<dbReference type="EMBL" id="JAMKFE010000007">
    <property type="protein sequence ID" value="MCM5680444.1"/>
    <property type="molecule type" value="Genomic_DNA"/>
</dbReference>
<dbReference type="RefSeq" id="WP_251778898.1">
    <property type="nucleotide sequence ID" value="NZ_JAMKFE010000007.1"/>
</dbReference>
<organism evidence="2 3">
    <name type="scientific">Caldimonas mangrovi</name>
    <dbReference type="NCBI Taxonomy" id="2944811"/>
    <lineage>
        <taxon>Bacteria</taxon>
        <taxon>Pseudomonadati</taxon>
        <taxon>Pseudomonadota</taxon>
        <taxon>Betaproteobacteria</taxon>
        <taxon>Burkholderiales</taxon>
        <taxon>Sphaerotilaceae</taxon>
        <taxon>Caldimonas</taxon>
    </lineage>
</organism>
<evidence type="ECO:0000313" key="3">
    <source>
        <dbReference type="Proteomes" id="UP001165541"/>
    </source>
</evidence>
<keyword evidence="1" id="KW-0472">Membrane</keyword>
<feature type="transmembrane region" description="Helical" evidence="1">
    <location>
        <begin position="43"/>
        <end position="63"/>
    </location>
</feature>
<sequence length="71" mass="7084">MKKLLGAVLGVLLGALLAWGAGHLATALYAPHAPEPPALDDVAAVAFLVALAVACPLLGWAGWKVAGSDRG</sequence>
<name>A0ABT0YPW0_9BURK</name>
<comment type="caution">
    <text evidence="2">The sequence shown here is derived from an EMBL/GenBank/DDBJ whole genome shotgun (WGS) entry which is preliminary data.</text>
</comment>
<keyword evidence="3" id="KW-1185">Reference proteome</keyword>
<keyword evidence="1" id="KW-1133">Transmembrane helix</keyword>
<evidence type="ECO:0000256" key="1">
    <source>
        <dbReference type="SAM" id="Phobius"/>
    </source>
</evidence>
<evidence type="ECO:0000313" key="2">
    <source>
        <dbReference type="EMBL" id="MCM5680444.1"/>
    </source>
</evidence>